<dbReference type="AlphaFoldDB" id="A0A401VTH4"/>
<keyword evidence="2" id="KW-1185">Reference proteome</keyword>
<dbReference type="RefSeq" id="WP_125050621.1">
    <property type="nucleotide sequence ID" value="NZ_BHZD01000001.1"/>
</dbReference>
<accession>A0A401VTH4</accession>
<evidence type="ECO:0000313" key="2">
    <source>
        <dbReference type="Proteomes" id="UP000286746"/>
    </source>
</evidence>
<reference evidence="1 2" key="1">
    <citation type="submission" date="2018-11" db="EMBL/GenBank/DDBJ databases">
        <title>Whole genome sequence of Streptomyces paromomycinus NBRC 15454(T).</title>
        <authorList>
            <person name="Komaki H."/>
            <person name="Tamura T."/>
        </authorList>
    </citation>
    <scope>NUCLEOTIDE SEQUENCE [LARGE SCALE GENOMIC DNA]</scope>
    <source>
        <strain evidence="1 2">NBRC 15454</strain>
    </source>
</reference>
<proteinExistence type="predicted"/>
<protein>
    <submittedName>
        <fullName evidence="1">Uncharacterized protein</fullName>
    </submittedName>
</protein>
<gene>
    <name evidence="1" type="ORF">GKJPGBOP_00033</name>
</gene>
<name>A0A401VTH4_STREY</name>
<sequence>MSTRDFDGTYLIHLFELVEKLRGDGAYQPLPAPAPSSSLAADEAPLGPWPASHLIRTSYGAGLAHADALRRLAVAGEMDATSPWTLMRGALENFATGIWLLDGSGRPERRQRALSLWAEDLRNRAQHEQDTGHAPGPEGKTGLERRQEIRALAEALGLPPLVAPKTHVILEQAAPAAGLDPVGVRASWRAASGFAHGRFWPYLRASQPRAAMDTGDGYLVAMVVDESQHGPLARYCHTMLCHLRDRYLARAAIY</sequence>
<organism evidence="1 2">
    <name type="scientific">Streptomyces paromomycinus</name>
    <name type="common">Streptomyces rimosus subsp. paromomycinus</name>
    <dbReference type="NCBI Taxonomy" id="92743"/>
    <lineage>
        <taxon>Bacteria</taxon>
        <taxon>Bacillati</taxon>
        <taxon>Actinomycetota</taxon>
        <taxon>Actinomycetes</taxon>
        <taxon>Kitasatosporales</taxon>
        <taxon>Streptomycetaceae</taxon>
        <taxon>Streptomyces</taxon>
    </lineage>
</organism>
<dbReference type="Proteomes" id="UP000286746">
    <property type="component" value="Unassembled WGS sequence"/>
</dbReference>
<comment type="caution">
    <text evidence="1">The sequence shown here is derived from an EMBL/GenBank/DDBJ whole genome shotgun (WGS) entry which is preliminary data.</text>
</comment>
<dbReference type="EMBL" id="BHZD01000001">
    <property type="protein sequence ID" value="GCD40384.1"/>
    <property type="molecule type" value="Genomic_DNA"/>
</dbReference>
<evidence type="ECO:0000313" key="1">
    <source>
        <dbReference type="EMBL" id="GCD40384.1"/>
    </source>
</evidence>